<dbReference type="SUPFAM" id="SSF47648">
    <property type="entry name" value="Nucleoside phosphorylase/phosphoribosyltransferase N-terminal domain"/>
    <property type="match status" value="1"/>
</dbReference>
<feature type="domain" description="Glycosyl transferase family 3 N-terminal" evidence="8">
    <location>
        <begin position="2"/>
        <end position="61"/>
    </location>
</feature>
<evidence type="ECO:0000313" key="10">
    <source>
        <dbReference type="Proteomes" id="UP000015502"/>
    </source>
</evidence>
<feature type="binding site" evidence="6">
    <location>
        <position position="113"/>
    </location>
    <ligand>
        <name>5-phospho-alpha-D-ribose 1-diphosphate</name>
        <dbReference type="ChEBI" id="CHEBI:58017"/>
    </ligand>
</feature>
<dbReference type="EC" id="2.4.2.18" evidence="6"/>
<comment type="caution">
    <text evidence="6">Lacks conserved residue(s) required for the propagation of feature annotation.</text>
</comment>
<dbReference type="HAMAP" id="MF_00211">
    <property type="entry name" value="TrpD"/>
    <property type="match status" value="1"/>
</dbReference>
<dbReference type="GeneID" id="16549852"/>
<evidence type="ECO:0000256" key="4">
    <source>
        <dbReference type="ARBA" id="ARBA00022822"/>
    </source>
</evidence>
<sequence length="325" mass="34224">MSLLAKIVEGRNLSFEEAYELFNELKGSDGVLIGAYLAALQTKGYTGEELAGLARAMRDSAVKLDLGKVADTAGTGGDGSSTINVSTASALILSAFTRVAKHGNVSITSKSGSANVLEALGVNIRVPPERAREMVKRTNFTFIFAPAYHPALKPIMPVRKALGIKTVFNVIGPLANPADPAYQVVGVNSPELLEPVAEGLEFLGVERALVVHGSGMDEVSPHGKTLVLEVGNGVERYTLSPEDFGISPVKPLPCSSPEESAARIKAVLGGSGRREDRDFILVNASAALYASGVAGDFREGLEMAREVLGQGMLEKLEEIACLSKS</sequence>
<comment type="function">
    <text evidence="6">Catalyzes the transfer of the phosphoribosyl group of 5-phosphorylribose-1-pyrophosphate (PRPP) to anthranilate to yield N-(5'-phosphoribosyl)-anthranilate (PRA).</text>
</comment>
<dbReference type="OrthoDB" id="8214at2157"/>
<evidence type="ECO:0000256" key="1">
    <source>
        <dbReference type="ARBA" id="ARBA00022605"/>
    </source>
</evidence>
<dbReference type="InterPro" id="IPR017459">
    <property type="entry name" value="Glycosyl_Trfase_fam3_N_dom"/>
</dbReference>
<feature type="binding site" evidence="6">
    <location>
        <position position="74"/>
    </location>
    <ligand>
        <name>anthranilate</name>
        <dbReference type="ChEBI" id="CHEBI:16567"/>
        <label>1</label>
    </ligand>
</feature>
<keyword evidence="10" id="KW-1185">Reference proteome</keyword>
<feature type="binding site" evidence="6">
    <location>
        <position position="218"/>
    </location>
    <ligand>
        <name>Mg(2+)</name>
        <dbReference type="ChEBI" id="CHEBI:18420"/>
        <label>1</label>
    </ligand>
</feature>
<evidence type="ECO:0000256" key="6">
    <source>
        <dbReference type="HAMAP-Rule" id="MF_00211"/>
    </source>
</evidence>
<feature type="binding site" evidence="6">
    <location>
        <position position="86"/>
    </location>
    <ligand>
        <name>Mg(2+)</name>
        <dbReference type="ChEBI" id="CHEBI:18420"/>
        <label>1</label>
    </ligand>
</feature>
<evidence type="ECO:0000259" key="8">
    <source>
        <dbReference type="Pfam" id="PF02885"/>
    </source>
</evidence>
<dbReference type="PaxDb" id="523849-OCC_05476"/>
<gene>
    <name evidence="6" type="primary">trpD</name>
    <name evidence="9" type="ORF">OCC_05476</name>
</gene>
<dbReference type="AlphaFoldDB" id="H3ZMQ1"/>
<dbReference type="GO" id="GO:0000287">
    <property type="term" value="F:magnesium ion binding"/>
    <property type="evidence" value="ECO:0007669"/>
    <property type="project" value="UniProtKB-UniRule"/>
</dbReference>
<keyword evidence="6" id="KW-0479">Metal-binding</keyword>
<reference evidence="9 10" key="1">
    <citation type="journal article" date="2012" name="J. Bacteriol.">
        <title>Genome sequence of the model hyperthermophilic archaeon Thermococcus litoralis NS-C.</title>
        <authorList>
            <person name="Gardner A.F."/>
            <person name="Kumar S."/>
            <person name="Perler F.B."/>
        </authorList>
    </citation>
    <scope>NUCLEOTIDE SEQUENCE [LARGE SCALE GENOMIC DNA]</scope>
    <source>
        <strain evidence="10">ATCC 51850 / DSM 5473 / JCM 8560 / NS-C</strain>
    </source>
</reference>
<dbReference type="Gene3D" id="3.40.1030.10">
    <property type="entry name" value="Nucleoside phosphorylase/phosphoribosyltransferase catalytic domain"/>
    <property type="match status" value="1"/>
</dbReference>
<keyword evidence="5 6" id="KW-0057">Aromatic amino acid biosynthesis</keyword>
<dbReference type="Gene3D" id="1.20.970.10">
    <property type="entry name" value="Transferase, Pyrimidine Nucleoside Phosphorylase, Chain C"/>
    <property type="match status" value="1"/>
</dbReference>
<name>H3ZMQ1_THELN</name>
<protein>
    <recommendedName>
        <fullName evidence="6">Anthranilate phosphoribosyltransferase</fullName>
        <ecNumber evidence="6">2.4.2.18</ecNumber>
    </recommendedName>
</protein>
<accession>H3ZMQ1</accession>
<comment type="catalytic activity">
    <reaction evidence="6">
        <text>N-(5-phospho-beta-D-ribosyl)anthranilate + diphosphate = 5-phospho-alpha-D-ribose 1-diphosphate + anthranilate</text>
        <dbReference type="Rhea" id="RHEA:11768"/>
        <dbReference type="ChEBI" id="CHEBI:16567"/>
        <dbReference type="ChEBI" id="CHEBI:18277"/>
        <dbReference type="ChEBI" id="CHEBI:33019"/>
        <dbReference type="ChEBI" id="CHEBI:58017"/>
        <dbReference type="EC" id="2.4.2.18"/>
    </reaction>
</comment>
<dbReference type="Pfam" id="PF00591">
    <property type="entry name" value="Glycos_transf_3"/>
    <property type="match status" value="1"/>
</dbReference>
<dbReference type="SUPFAM" id="SSF52418">
    <property type="entry name" value="Nucleoside phosphorylase/phosphoribosyltransferase catalytic domain"/>
    <property type="match status" value="1"/>
</dbReference>
<feature type="binding site" evidence="6">
    <location>
        <begin position="84"/>
        <end position="87"/>
    </location>
    <ligand>
        <name>5-phospho-alpha-D-ribose 1-diphosphate</name>
        <dbReference type="ChEBI" id="CHEBI:58017"/>
    </ligand>
</feature>
<dbReference type="KEGG" id="tlt:OCC_05476"/>
<keyword evidence="1 6" id="KW-0028">Amino-acid biosynthesis</keyword>
<dbReference type="InterPro" id="IPR035902">
    <property type="entry name" value="Nuc_phospho_transferase"/>
</dbReference>
<evidence type="ECO:0000256" key="2">
    <source>
        <dbReference type="ARBA" id="ARBA00022676"/>
    </source>
</evidence>
<keyword evidence="6" id="KW-0460">Magnesium</keyword>
<dbReference type="HOGENOM" id="CLU_034315_2_1_2"/>
<dbReference type="STRING" id="523849.OCC_05476"/>
<keyword evidence="3 6" id="KW-0808">Transferase</keyword>
<dbReference type="NCBIfam" id="TIGR01245">
    <property type="entry name" value="trpD"/>
    <property type="match status" value="1"/>
</dbReference>
<dbReference type="GO" id="GO:0005829">
    <property type="term" value="C:cytosol"/>
    <property type="evidence" value="ECO:0007669"/>
    <property type="project" value="TreeGrafter"/>
</dbReference>
<dbReference type="InterPro" id="IPR005940">
    <property type="entry name" value="Anthranilate_Pribosyl_Tfrase"/>
</dbReference>
<feature type="binding site" evidence="6">
    <location>
        <position position="159"/>
    </location>
    <ligand>
        <name>anthranilate</name>
        <dbReference type="ChEBI" id="CHEBI:16567"/>
        <label>2</label>
    </ligand>
</feature>
<dbReference type="GO" id="GO:0004048">
    <property type="term" value="F:anthranilate phosphoribosyltransferase activity"/>
    <property type="evidence" value="ECO:0007669"/>
    <property type="project" value="UniProtKB-UniRule"/>
</dbReference>
<dbReference type="PANTHER" id="PTHR43285">
    <property type="entry name" value="ANTHRANILATE PHOSPHORIBOSYLTRANSFERASE"/>
    <property type="match status" value="1"/>
</dbReference>
<comment type="pathway">
    <text evidence="6">Amino-acid biosynthesis; L-tryptophan biosynthesis; L-tryptophan from chorismate: step 2/5.</text>
</comment>
<organism evidence="9 10">
    <name type="scientific">Thermococcus litoralis (strain ATCC 51850 / DSM 5473 / JCM 8560 / NS-C)</name>
    <dbReference type="NCBI Taxonomy" id="523849"/>
    <lineage>
        <taxon>Archaea</taxon>
        <taxon>Methanobacteriati</taxon>
        <taxon>Methanobacteriota</taxon>
        <taxon>Thermococci</taxon>
        <taxon>Thermococcales</taxon>
        <taxon>Thermococcaceae</taxon>
        <taxon>Thermococcus</taxon>
    </lineage>
</organism>
<proteinExistence type="inferred from homology"/>
<feature type="binding site" evidence="6">
    <location>
        <position position="82"/>
    </location>
    <ligand>
        <name>5-phospho-alpha-D-ribose 1-diphosphate</name>
        <dbReference type="ChEBI" id="CHEBI:58017"/>
    </ligand>
</feature>
<comment type="subunit">
    <text evidence="6">Homodimer.</text>
</comment>
<dbReference type="Pfam" id="PF02885">
    <property type="entry name" value="Glycos_trans_3N"/>
    <property type="match status" value="1"/>
</dbReference>
<feature type="binding site" evidence="6">
    <location>
        <begin position="77"/>
        <end position="78"/>
    </location>
    <ligand>
        <name>5-phospho-alpha-D-ribose 1-diphosphate</name>
        <dbReference type="ChEBI" id="CHEBI:58017"/>
    </ligand>
</feature>
<keyword evidence="4 6" id="KW-0822">Tryptophan biosynthesis</keyword>
<feature type="domain" description="Glycosyl transferase family 3" evidence="7">
    <location>
        <begin position="68"/>
        <end position="311"/>
    </location>
</feature>
<evidence type="ECO:0000313" key="9">
    <source>
        <dbReference type="EMBL" id="EHR78698.1"/>
    </source>
</evidence>
<dbReference type="EMBL" id="CP006670">
    <property type="protein sequence ID" value="EHR78698.1"/>
    <property type="molecule type" value="Genomic_DNA"/>
</dbReference>
<feature type="binding site" evidence="6">
    <location>
        <position position="104"/>
    </location>
    <ligand>
        <name>anthranilate</name>
        <dbReference type="ChEBI" id="CHEBI:16567"/>
        <label>1</label>
    </ligand>
</feature>
<comment type="similarity">
    <text evidence="6">Belongs to the anthranilate phosphoribosyltransferase family.</text>
</comment>
<dbReference type="Proteomes" id="UP000015502">
    <property type="component" value="Chromosome"/>
</dbReference>
<feature type="binding site" evidence="6">
    <location>
        <position position="217"/>
    </location>
    <ligand>
        <name>Mg(2+)</name>
        <dbReference type="ChEBI" id="CHEBI:18420"/>
        <label>2</label>
    </ligand>
</feature>
<dbReference type="InterPro" id="IPR036320">
    <property type="entry name" value="Glycosyl_Trfase_fam3_N_dom_sf"/>
</dbReference>
<evidence type="ECO:0000259" key="7">
    <source>
        <dbReference type="Pfam" id="PF00591"/>
    </source>
</evidence>
<dbReference type="RefSeq" id="WP_004067971.1">
    <property type="nucleotide sequence ID" value="NC_022084.1"/>
</dbReference>
<dbReference type="UniPathway" id="UPA00035">
    <property type="reaction ID" value="UER00041"/>
</dbReference>
<evidence type="ECO:0000256" key="3">
    <source>
        <dbReference type="ARBA" id="ARBA00022679"/>
    </source>
</evidence>
<comment type="cofactor">
    <cofactor evidence="6">
        <name>Mg(2+)</name>
        <dbReference type="ChEBI" id="CHEBI:18420"/>
    </cofactor>
    <text evidence="6">Binds 2 magnesium ions per monomer.</text>
</comment>
<evidence type="ECO:0000256" key="5">
    <source>
        <dbReference type="ARBA" id="ARBA00023141"/>
    </source>
</evidence>
<feature type="binding site" evidence="6">
    <location>
        <begin position="101"/>
        <end position="109"/>
    </location>
    <ligand>
        <name>5-phospho-alpha-D-ribose 1-diphosphate</name>
        <dbReference type="ChEBI" id="CHEBI:58017"/>
    </ligand>
</feature>
<dbReference type="GO" id="GO:0000162">
    <property type="term" value="P:L-tryptophan biosynthetic process"/>
    <property type="evidence" value="ECO:0007669"/>
    <property type="project" value="UniProtKB-UniRule"/>
</dbReference>
<feature type="binding site" evidence="6">
    <location>
        <position position="218"/>
    </location>
    <ligand>
        <name>Mg(2+)</name>
        <dbReference type="ChEBI" id="CHEBI:18420"/>
        <label>2</label>
    </ligand>
</feature>
<dbReference type="PANTHER" id="PTHR43285:SF2">
    <property type="entry name" value="ANTHRANILATE PHOSPHORIBOSYLTRANSFERASE"/>
    <property type="match status" value="1"/>
</dbReference>
<keyword evidence="2 6" id="KW-0328">Glycosyltransferase</keyword>
<dbReference type="FunFam" id="3.40.1030.10:FF:000010">
    <property type="entry name" value="Anthranilate phosphoribosyltransferase"/>
    <property type="match status" value="1"/>
</dbReference>
<dbReference type="InterPro" id="IPR000312">
    <property type="entry name" value="Glycosyl_Trfase_fam3"/>
</dbReference>
<feature type="binding site" evidence="6">
    <location>
        <position position="74"/>
    </location>
    <ligand>
        <name>5-phospho-alpha-D-ribose 1-diphosphate</name>
        <dbReference type="ChEBI" id="CHEBI:58017"/>
    </ligand>
</feature>